<dbReference type="Proteomes" id="UP001295444">
    <property type="component" value="Chromosome 04"/>
</dbReference>
<gene>
    <name evidence="8" type="ORF">PECUL_23A060806</name>
</gene>
<evidence type="ECO:0000313" key="8">
    <source>
        <dbReference type="EMBL" id="CAH2281958.1"/>
    </source>
</evidence>
<dbReference type="GO" id="GO:0005925">
    <property type="term" value="C:focal adhesion"/>
    <property type="evidence" value="ECO:0007669"/>
    <property type="project" value="TreeGrafter"/>
</dbReference>
<feature type="coiled-coil region" evidence="6">
    <location>
        <begin position="239"/>
        <end position="266"/>
    </location>
</feature>
<feature type="repeat" description="Xin" evidence="5">
    <location>
        <begin position="612"/>
        <end position="627"/>
    </location>
</feature>
<dbReference type="PROSITE" id="PS51389">
    <property type="entry name" value="XIN"/>
    <property type="match status" value="22"/>
</dbReference>
<feature type="repeat" description="Xin" evidence="5">
    <location>
        <begin position="574"/>
        <end position="589"/>
    </location>
</feature>
<evidence type="ECO:0000256" key="6">
    <source>
        <dbReference type="SAM" id="Coils"/>
    </source>
</evidence>
<feature type="compositionally biased region" description="Basic and acidic residues" evidence="7">
    <location>
        <begin position="12"/>
        <end position="21"/>
    </location>
</feature>
<evidence type="ECO:0000256" key="5">
    <source>
        <dbReference type="PROSITE-ProRule" id="PRU00721"/>
    </source>
</evidence>
<keyword evidence="9" id="KW-1185">Reference proteome</keyword>
<evidence type="ECO:0000256" key="2">
    <source>
        <dbReference type="ARBA" id="ARBA00022737"/>
    </source>
</evidence>
<evidence type="ECO:0000256" key="7">
    <source>
        <dbReference type="SAM" id="MobiDB-lite"/>
    </source>
</evidence>
<feature type="repeat" description="Xin" evidence="5">
    <location>
        <begin position="897"/>
        <end position="912"/>
    </location>
</feature>
<feature type="region of interest" description="Disordered" evidence="7">
    <location>
        <begin position="1681"/>
        <end position="1775"/>
    </location>
</feature>
<feature type="coiled-coil region" evidence="6">
    <location>
        <begin position="1422"/>
        <end position="1449"/>
    </location>
</feature>
<feature type="repeat" description="Xin" evidence="5">
    <location>
        <begin position="860"/>
        <end position="875"/>
    </location>
</feature>
<feature type="compositionally biased region" description="Polar residues" evidence="7">
    <location>
        <begin position="2352"/>
        <end position="2362"/>
    </location>
</feature>
<keyword evidence="3" id="KW-0965">Cell junction</keyword>
<comment type="subcellular location">
    <subcellularLocation>
        <location evidence="1">Cell junction</location>
    </subcellularLocation>
</comment>
<feature type="repeat" description="Xin" evidence="5">
    <location>
        <begin position="1036"/>
        <end position="1051"/>
    </location>
</feature>
<organism evidence="8 9">
    <name type="scientific">Pelobates cultripes</name>
    <name type="common">Western spadefoot toad</name>
    <dbReference type="NCBI Taxonomy" id="61616"/>
    <lineage>
        <taxon>Eukaryota</taxon>
        <taxon>Metazoa</taxon>
        <taxon>Chordata</taxon>
        <taxon>Craniata</taxon>
        <taxon>Vertebrata</taxon>
        <taxon>Euteleostomi</taxon>
        <taxon>Amphibia</taxon>
        <taxon>Batrachia</taxon>
        <taxon>Anura</taxon>
        <taxon>Pelobatoidea</taxon>
        <taxon>Pelobatidae</taxon>
        <taxon>Pelobates</taxon>
    </lineage>
</organism>
<comment type="domain">
    <text evidence="5">Xin repeats bind F-actin.</text>
</comment>
<feature type="compositionally biased region" description="Polar residues" evidence="7">
    <location>
        <begin position="1681"/>
        <end position="1697"/>
    </location>
</feature>
<feature type="repeat" description="Xin" evidence="5">
    <location>
        <begin position="931"/>
        <end position="946"/>
    </location>
</feature>
<reference evidence="8" key="1">
    <citation type="submission" date="2022-03" db="EMBL/GenBank/DDBJ databases">
        <authorList>
            <person name="Alioto T."/>
            <person name="Alioto T."/>
            <person name="Gomez Garrido J."/>
        </authorList>
    </citation>
    <scope>NUCLEOTIDE SEQUENCE</scope>
</reference>
<keyword evidence="6" id="KW-0175">Coiled coil</keyword>
<feature type="compositionally biased region" description="Polar residues" evidence="7">
    <location>
        <begin position="2311"/>
        <end position="2326"/>
    </location>
</feature>
<dbReference type="Pfam" id="PF08043">
    <property type="entry name" value="Xin"/>
    <property type="match status" value="16"/>
</dbReference>
<feature type="region of interest" description="Disordered" evidence="7">
    <location>
        <begin position="1"/>
        <end position="28"/>
    </location>
</feature>
<feature type="repeat" description="Xin" evidence="5">
    <location>
        <begin position="258"/>
        <end position="273"/>
    </location>
</feature>
<feature type="repeat" description="Xin" evidence="5">
    <location>
        <begin position="218"/>
        <end position="233"/>
    </location>
</feature>
<name>A0AAD1RV97_PELCU</name>
<evidence type="ECO:0000256" key="3">
    <source>
        <dbReference type="ARBA" id="ARBA00022949"/>
    </source>
</evidence>
<feature type="repeat" description="Xin" evidence="5">
    <location>
        <begin position="1000"/>
        <end position="1015"/>
    </location>
</feature>
<feature type="repeat" description="Xin" evidence="5">
    <location>
        <begin position="536"/>
        <end position="551"/>
    </location>
</feature>
<accession>A0AAD1RV97</accession>
<comment type="similarity">
    <text evidence="5">Belongs to the Xin family.</text>
</comment>
<feature type="repeat" description="Xin" evidence="5">
    <location>
        <begin position="387"/>
        <end position="402"/>
    </location>
</feature>
<feature type="repeat" description="Xin" evidence="5">
    <location>
        <begin position="334"/>
        <end position="349"/>
    </location>
</feature>
<dbReference type="GO" id="GO:0051015">
    <property type="term" value="F:actin filament binding"/>
    <property type="evidence" value="ECO:0007669"/>
    <property type="project" value="TreeGrafter"/>
</dbReference>
<evidence type="ECO:0000313" key="9">
    <source>
        <dbReference type="Proteomes" id="UP001295444"/>
    </source>
</evidence>
<dbReference type="InterPro" id="IPR012510">
    <property type="entry name" value="Actin-binding_Xin_repeat"/>
</dbReference>
<feature type="coiled-coil region" evidence="6">
    <location>
        <begin position="1950"/>
        <end position="1982"/>
    </location>
</feature>
<feature type="repeat" description="Xin" evidence="5">
    <location>
        <begin position="296"/>
        <end position="311"/>
    </location>
</feature>
<feature type="repeat" description="Xin" evidence="5">
    <location>
        <begin position="424"/>
        <end position="439"/>
    </location>
</feature>
<feature type="repeat" description="Xin" evidence="5">
    <location>
        <begin position="113"/>
        <end position="128"/>
    </location>
</feature>
<keyword evidence="2" id="KW-0677">Repeat</keyword>
<feature type="region of interest" description="Disordered" evidence="7">
    <location>
        <begin position="2311"/>
        <end position="2363"/>
    </location>
</feature>
<sequence length="2377" mass="267759">MADNLGKLSSTDWEKGTHETDFLPPPPSNLIHPSVTVSANQDQSFIPVPPPKESFSKFYEQRQVNELKRLYRHMHPELRKNLEHTVTRDLSELLSTDEPNQQTSVNLDTILTGEVQSMRWIFENWNLDSIGDHQISKKLADEEVILGGNVKDTSLKFQGESCPDGTLAHELSETEQTKGDVKTALWLFETQPLDSLNKIYPVDTDVQEAVLKDPVERGDVKGTKLMFETHSLDEVGRCKSVEENSILQLKSEIEELKGDVKKTVKLFQTEPLCAFRDQTGNIHEIKSICREETQGHSVNTARWLFETQPLDTIDKDTSSVRIIRGISLEEIQKGGVNATKWMFETQPLDTIKEHIEEGVFQASLDSVKKGDVSKTCKDDSTEEVLAGDVKSTLWLFETQPMEALKGSIEVGQLKKVDLLNEEKGDVKQRKQVFETCSLDKISGTEEESMKDQKQQNAANEIIKGDVKSFKTLFETIPLDNITQTSSILVSDQEDIMAGNVKGNQALFETVPLYAIEDSLGNYHEVTSISREEMISGDVKNYKWMFETKQLDQFHDSPQKVDIIKGITKQEIMSGDVGTAKWLFETQPVDVIHKDKNATDEHSSVQTVVSEKGDVKKCRWLFETQTADKLYEKSEKKTEKETLPQGDVKSYTWMFETQPLDSFKDTEEQYIKVSTAFEDDNCKRVNVQTTRHLFETEPLDNISYKNEMKNIVRYSSRIEIKSGKVSRVKEIFESKPNENIKKSDVLNEENIQKGSVNKFTWLFENCPMDSMDNNKCGFQELQNIQGGDIVGKKFIFETCSLDKIQQESDETEIQKVQEVISKADVKSCTMLFETKPLYAIQDKGGEYHEVTSVKKEEILKGDVRGSKWLFETKPLDMINKDEEVFVIRAVTQEDIEKGCVKSARWRFETEPLDSITDYHSHNRRTVDDVQKGDVQSNKQLFESQTLNQKNYVRLVSVSDVQKGNVRTSTWLFENQPIDSLKGESDEHHGIVKVQREDNQKGDVKRCTWLFETKPIDSLKDTETPTSSDAPVEVIPKDNVKSTTWLFESTPLDEFDFKPTVTEDEKERNVKDTLDSLFFTKIIQHKGIIIECFDWMNVKMAKFQLRTQEGTEILKEEILGGNLQRILLQLLHRTDIEPRGLLVEENFRGELQITELNLLNQDKSGDPEEKHDDDDVAKALQALQNEDTSVKTGIIMEESEKGSVKIIVYSVSSLCKHTSKREDIIKGDVKSTIGNLLACSQEQRSKASVLREEKEKGKVELYKSCIEKGDLGYLKSLQEESEIEALTLSQNEPQHQELNNVQNEAKKISENISKGPCTLETDCVYVSAKPVFPAIQPQVVEKKGEVTFDAKLIDSDKEVKNIYKVDKNDIGLRKASQTNTIMMERTTTKHTAEKENHVALEKECLLGKTASGSQQKDTASHVDLQTALLDLRQATEEAKSIQKQVKCKIQNNTEETVRSNDKEITNTMSSAQSKRQYQAITKHSTTAMTTINETKKACSSLQTSTASTKKVSASEKEEKVQELFESGQEIKMVSSTESTLKDDVDSPKQAKGYLNPFIESDYNKEAEQGKREEDIVRGDVKAAIRALQNATSEQREVEKEEVVRGNLSSALQSLEKSNVNVSKGDFKAAMIYRNAGQSYSACKRKTDTQEQIRNQDPLNSLQSPVESFPPPPAAVIGQELAQASNSPNVEATKDSNSQIIDYVPRTPDTITKKASGKTLEDNKNVSNIPQTLSRHREKPVPPPKPKHLQASSNCVPFQRPKANKSPSTSYSRLSPAAKEVDQHCTAIRDQANSARSHQGLDDGISQTYTLPTNEILNAEKEIPSHKVNEVKDNFCLTQINHCQTEHQQNVTMTKTEMTNTATSINLHASAQTMDHSILKEHALNVNKEVEDDGEMLKKHKIQEDTRRKQRVTVTEPKDDHAHHGVVMRVKHKKETEEEKRKRLSVHKDEIMNRNVKAAMDIYENLRKQEELQKILYKVKEMEEETSNVDVRSMRGLFENVQCWIKNSEDGTKKQTEEKVCQKDEGLELAKEDTESVSSVELAFEDLEKASSEIKHLKEQTLARLLDIEETIRKALYTVSNLKSESDIAGLSSLFRESLGTNTAQTNNIRKISIVSSKAKSEKSPLATQQTAVVSLEAQDGIEPKKTELDVVNVPSRAISPTSPSFITIESAARKPTQNNGSFSSTSPVLKNGQLPKDSMLNQSVDGNGSPEVELYPGSFNKSESSDKFNQLSSSCGNGRCSQGSYNKVSVEGLEQNTYTNTCSPSGPVNSLRQKSVLELKTGPEGPKLIGKTIVTEKYEEFDQFGNKIIRSKTSTTVTEQSDTQSSSAYEVVSSPPRYEVTASPRLRRHIMSPMGNSSPKSSETGVVFVTFGNSKPVKK</sequence>
<feature type="repeat" description="Xin" evidence="5">
    <location>
        <begin position="962"/>
        <end position="977"/>
    </location>
</feature>
<feature type="region of interest" description="Disordered" evidence="7">
    <location>
        <begin position="2169"/>
        <end position="2238"/>
    </location>
</feature>
<dbReference type="PANTHER" id="PTHR22591:SF2">
    <property type="entry name" value="XIN ACTIN-BINDING REPEAT-CONTAINING PROTEIN 1"/>
    <property type="match status" value="1"/>
</dbReference>
<feature type="repeat" description="Xin" evidence="5">
    <location>
        <begin position="684"/>
        <end position="699"/>
    </location>
</feature>
<dbReference type="EMBL" id="OW240915">
    <property type="protein sequence ID" value="CAH2281958.1"/>
    <property type="molecule type" value="Genomic_DNA"/>
</dbReference>
<keyword evidence="4 5" id="KW-0009">Actin-binding</keyword>
<dbReference type="GO" id="GO:0001725">
    <property type="term" value="C:stress fiber"/>
    <property type="evidence" value="ECO:0007669"/>
    <property type="project" value="TreeGrafter"/>
</dbReference>
<protein>
    <submittedName>
        <fullName evidence="8">Xin actin-binding repeat-containing 1 isoform X1</fullName>
    </submittedName>
</protein>
<dbReference type="GO" id="GO:0007015">
    <property type="term" value="P:actin filament organization"/>
    <property type="evidence" value="ECO:0007669"/>
    <property type="project" value="TreeGrafter"/>
</dbReference>
<proteinExistence type="inferred from homology"/>
<dbReference type="PANTHER" id="PTHR22591">
    <property type="entry name" value="XIN"/>
    <property type="match status" value="1"/>
</dbReference>
<feature type="compositionally biased region" description="Polar residues" evidence="7">
    <location>
        <begin position="2217"/>
        <end position="2238"/>
    </location>
</feature>
<evidence type="ECO:0000256" key="4">
    <source>
        <dbReference type="ARBA" id="ARBA00023203"/>
    </source>
</evidence>
<feature type="repeat" description="Xin" evidence="5">
    <location>
        <begin position="822"/>
        <end position="837"/>
    </location>
</feature>
<dbReference type="InterPro" id="IPR030072">
    <property type="entry name" value="XIRP1/XIRP2"/>
</dbReference>
<feature type="repeat" description="Xin" evidence="5">
    <location>
        <begin position="645"/>
        <end position="660"/>
    </location>
</feature>
<feature type="repeat" description="Xin" evidence="5">
    <location>
        <begin position="753"/>
        <end position="768"/>
    </location>
</feature>
<feature type="repeat" description="Xin" evidence="5">
    <location>
        <begin position="464"/>
        <end position="479"/>
    </location>
</feature>
<feature type="repeat" description="Xin" evidence="5">
    <location>
        <begin position="179"/>
        <end position="194"/>
    </location>
</feature>
<feature type="compositionally biased region" description="Polar residues" evidence="7">
    <location>
        <begin position="2173"/>
        <end position="2186"/>
    </location>
</feature>
<evidence type="ECO:0000256" key="1">
    <source>
        <dbReference type="ARBA" id="ARBA00004282"/>
    </source>
</evidence>